<evidence type="ECO:0000256" key="1">
    <source>
        <dbReference type="SAM" id="MobiDB-lite"/>
    </source>
</evidence>
<feature type="signal peptide" evidence="2">
    <location>
        <begin position="1"/>
        <end position="23"/>
    </location>
</feature>
<reference evidence="3 4" key="1">
    <citation type="submission" date="2019-12" db="EMBL/GenBank/DDBJ databases">
        <title>Nocardia macrotermitis sp. nov. and Nocardia aurantia sp. nov., isolated from the gut of the fungus growing-termite Macrotermes natalensis.</title>
        <authorList>
            <person name="Christine B."/>
            <person name="Rene B."/>
        </authorList>
    </citation>
    <scope>NUCLEOTIDE SEQUENCE [LARGE SCALE GENOMIC DNA]</scope>
    <source>
        <strain evidence="3 4">DSM 102126</strain>
    </source>
</reference>
<evidence type="ECO:0000256" key="2">
    <source>
        <dbReference type="SAM" id="SignalP"/>
    </source>
</evidence>
<feature type="region of interest" description="Disordered" evidence="1">
    <location>
        <begin position="129"/>
        <end position="183"/>
    </location>
</feature>
<dbReference type="EMBL" id="WUTW01000001">
    <property type="protein sequence ID" value="MXQ63390.1"/>
    <property type="molecule type" value="Genomic_DNA"/>
</dbReference>
<dbReference type="PROSITE" id="PS51257">
    <property type="entry name" value="PROKAR_LIPOPROTEIN"/>
    <property type="match status" value="1"/>
</dbReference>
<gene>
    <name evidence="3" type="ORF">GQ466_05020</name>
</gene>
<keyword evidence="2" id="KW-0732">Signal</keyword>
<protein>
    <recommendedName>
        <fullName evidence="5">Phospholipase</fullName>
    </recommendedName>
</protein>
<dbReference type="RefSeq" id="WP_161101557.1">
    <property type="nucleotide sequence ID" value="NZ_JBHLYI010000002.1"/>
</dbReference>
<sequence>MTTKRIAVLLPVALLAAACSGNAPGKAVPSLKAAKPSATAATGKPDLLAFARCMRSHGVPDFKDPDASGGVGVTRAQAQSPAFKAADKACRAYAGAPPGGGQQPHMENPWPAAQQLKYSQCMRAHGFPQFPDPSGDGRPPMIDEDSGIDPKSPTFQAADKACAAYRPKNVGKAGGPKGVQPGP</sequence>
<evidence type="ECO:0000313" key="3">
    <source>
        <dbReference type="EMBL" id="MXQ63390.1"/>
    </source>
</evidence>
<dbReference type="OrthoDB" id="7949713at2"/>
<organism evidence="3 4">
    <name type="scientific">Actinomadura rayongensis</name>
    <dbReference type="NCBI Taxonomy" id="1429076"/>
    <lineage>
        <taxon>Bacteria</taxon>
        <taxon>Bacillati</taxon>
        <taxon>Actinomycetota</taxon>
        <taxon>Actinomycetes</taxon>
        <taxon>Streptosporangiales</taxon>
        <taxon>Thermomonosporaceae</taxon>
        <taxon>Actinomadura</taxon>
    </lineage>
</organism>
<keyword evidence="4" id="KW-1185">Reference proteome</keyword>
<name>A0A6I4W3V1_9ACTN</name>
<accession>A0A6I4W3V1</accession>
<comment type="caution">
    <text evidence="3">The sequence shown here is derived from an EMBL/GenBank/DDBJ whole genome shotgun (WGS) entry which is preliminary data.</text>
</comment>
<dbReference type="AlphaFoldDB" id="A0A6I4W3V1"/>
<proteinExistence type="predicted"/>
<feature type="chain" id="PRO_5039619893" description="Phospholipase" evidence="2">
    <location>
        <begin position="24"/>
        <end position="183"/>
    </location>
</feature>
<evidence type="ECO:0000313" key="4">
    <source>
        <dbReference type="Proteomes" id="UP000431901"/>
    </source>
</evidence>
<evidence type="ECO:0008006" key="5">
    <source>
        <dbReference type="Google" id="ProtNLM"/>
    </source>
</evidence>
<dbReference type="Proteomes" id="UP000431901">
    <property type="component" value="Unassembled WGS sequence"/>
</dbReference>